<keyword evidence="2 4" id="KW-0863">Zinc-finger</keyword>
<evidence type="ECO:0000256" key="2">
    <source>
        <dbReference type="ARBA" id="ARBA00022771"/>
    </source>
</evidence>
<accession>A0A3M7LZL2</accession>
<protein>
    <submittedName>
        <fullName evidence="6">Peroxisome biogenesis factor 10</fullName>
    </submittedName>
</protein>
<keyword evidence="7" id="KW-1185">Reference proteome</keyword>
<organism evidence="6 7">
    <name type="scientific">Pyrenophora seminiperda CCB06</name>
    <dbReference type="NCBI Taxonomy" id="1302712"/>
    <lineage>
        <taxon>Eukaryota</taxon>
        <taxon>Fungi</taxon>
        <taxon>Dikarya</taxon>
        <taxon>Ascomycota</taxon>
        <taxon>Pezizomycotina</taxon>
        <taxon>Dothideomycetes</taxon>
        <taxon>Pleosporomycetidae</taxon>
        <taxon>Pleosporales</taxon>
        <taxon>Pleosporineae</taxon>
        <taxon>Pleosporaceae</taxon>
        <taxon>Pyrenophora</taxon>
    </lineage>
</organism>
<dbReference type="SMART" id="SM00184">
    <property type="entry name" value="RING"/>
    <property type="match status" value="1"/>
</dbReference>
<dbReference type="InterPro" id="IPR001841">
    <property type="entry name" value="Znf_RING"/>
</dbReference>
<dbReference type="AlphaFoldDB" id="A0A3M7LZL2"/>
<sequence length="171" mass="20388">MPNVYPSKHAFLQEGTHPLTTYRHVDSLCPICHDHIPTPEDLHPALRRRRKATRLPFPDDQPIPPYVSSPDFCENHMRKIKRCGHCFCYDCLNTWLRESPTCPMCRARLFWIKRRGVERDIREGELVALIERRERMVARKWFWGAVKALWGMLTGRRRRRVERVVVVAREM</sequence>
<evidence type="ECO:0000313" key="6">
    <source>
        <dbReference type="EMBL" id="RMZ67632.1"/>
    </source>
</evidence>
<dbReference type="Proteomes" id="UP000265663">
    <property type="component" value="Unassembled WGS sequence"/>
</dbReference>
<proteinExistence type="predicted"/>
<dbReference type="InterPro" id="IPR013083">
    <property type="entry name" value="Znf_RING/FYVE/PHD"/>
</dbReference>
<gene>
    <name evidence="6" type="ORF">GMOD_00001585</name>
</gene>
<dbReference type="PROSITE" id="PS00518">
    <property type="entry name" value="ZF_RING_1"/>
    <property type="match status" value="1"/>
</dbReference>
<reference evidence="6 7" key="1">
    <citation type="journal article" date="2014" name="PLoS ONE">
        <title>De novo Genome Assembly of the Fungal Plant Pathogen Pyrenophora semeniperda.</title>
        <authorList>
            <person name="Soliai M.M."/>
            <person name="Meyer S.E."/>
            <person name="Udall J.A."/>
            <person name="Elzinga D.E."/>
            <person name="Hermansen R.A."/>
            <person name="Bodily P.M."/>
            <person name="Hart A.A."/>
            <person name="Coleman C.E."/>
        </authorList>
    </citation>
    <scope>NUCLEOTIDE SEQUENCE [LARGE SCALE GENOMIC DNA]</scope>
    <source>
        <strain evidence="6 7">CCB06</strain>
        <tissue evidence="6">Mycelium</tissue>
    </source>
</reference>
<dbReference type="PROSITE" id="PS50089">
    <property type="entry name" value="ZF_RING_2"/>
    <property type="match status" value="1"/>
</dbReference>
<feature type="domain" description="RING-type" evidence="5">
    <location>
        <begin position="29"/>
        <end position="106"/>
    </location>
</feature>
<dbReference type="InterPro" id="IPR017907">
    <property type="entry name" value="Znf_RING_CS"/>
</dbReference>
<keyword evidence="1" id="KW-0479">Metal-binding</keyword>
<dbReference type="GO" id="GO:0008270">
    <property type="term" value="F:zinc ion binding"/>
    <property type="evidence" value="ECO:0007669"/>
    <property type="project" value="UniProtKB-KW"/>
</dbReference>
<dbReference type="Gene3D" id="3.30.40.10">
    <property type="entry name" value="Zinc/RING finger domain, C3HC4 (zinc finger)"/>
    <property type="match status" value="1"/>
</dbReference>
<evidence type="ECO:0000256" key="3">
    <source>
        <dbReference type="ARBA" id="ARBA00022833"/>
    </source>
</evidence>
<evidence type="ECO:0000313" key="7">
    <source>
        <dbReference type="Proteomes" id="UP000265663"/>
    </source>
</evidence>
<evidence type="ECO:0000256" key="4">
    <source>
        <dbReference type="PROSITE-ProRule" id="PRU00175"/>
    </source>
</evidence>
<dbReference type="OrthoDB" id="3690055at2759"/>
<evidence type="ECO:0000259" key="5">
    <source>
        <dbReference type="PROSITE" id="PS50089"/>
    </source>
</evidence>
<dbReference type="EMBL" id="KE747810">
    <property type="protein sequence ID" value="RMZ67632.1"/>
    <property type="molecule type" value="Genomic_DNA"/>
</dbReference>
<evidence type="ECO:0000256" key="1">
    <source>
        <dbReference type="ARBA" id="ARBA00022723"/>
    </source>
</evidence>
<dbReference type="SUPFAM" id="SSF57850">
    <property type="entry name" value="RING/U-box"/>
    <property type="match status" value="1"/>
</dbReference>
<dbReference type="Pfam" id="PF13639">
    <property type="entry name" value="zf-RING_2"/>
    <property type="match status" value="1"/>
</dbReference>
<name>A0A3M7LZL2_9PLEO</name>
<keyword evidence="3" id="KW-0862">Zinc</keyword>